<evidence type="ECO:0000256" key="4">
    <source>
        <dbReference type="ARBA" id="ARBA00005975"/>
    </source>
</evidence>
<evidence type="ECO:0000256" key="5">
    <source>
        <dbReference type="ARBA" id="ARBA00022723"/>
    </source>
</evidence>
<dbReference type="PANTHER" id="PTHR23292:SF35">
    <property type="entry name" value="LITAF DOMAIN-CONTAINING PROTEIN"/>
    <property type="match status" value="1"/>
</dbReference>
<dbReference type="GO" id="GO:0008270">
    <property type="term" value="F:zinc ion binding"/>
    <property type="evidence" value="ECO:0007669"/>
    <property type="project" value="TreeGrafter"/>
</dbReference>
<evidence type="ECO:0000256" key="8">
    <source>
        <dbReference type="SAM" id="Coils"/>
    </source>
</evidence>
<evidence type="ECO:0000256" key="6">
    <source>
        <dbReference type="ARBA" id="ARBA00022833"/>
    </source>
</evidence>
<name>A0A6P7IV14_9TELE</name>
<organism evidence="11 12">
    <name type="scientific">Parambassis ranga</name>
    <name type="common">Indian glassy fish</name>
    <dbReference type="NCBI Taxonomy" id="210632"/>
    <lineage>
        <taxon>Eukaryota</taxon>
        <taxon>Metazoa</taxon>
        <taxon>Chordata</taxon>
        <taxon>Craniata</taxon>
        <taxon>Vertebrata</taxon>
        <taxon>Euteleostomi</taxon>
        <taxon>Actinopterygii</taxon>
        <taxon>Neopterygii</taxon>
        <taxon>Teleostei</taxon>
        <taxon>Neoteleostei</taxon>
        <taxon>Acanthomorphata</taxon>
        <taxon>Ovalentaria</taxon>
        <taxon>Ambassidae</taxon>
        <taxon>Parambassis</taxon>
    </lineage>
</organism>
<evidence type="ECO:0000256" key="1">
    <source>
        <dbReference type="ARBA" id="ARBA00004125"/>
    </source>
</evidence>
<accession>A0A6P7IV14</accession>
<keyword evidence="11" id="KW-1185">Reference proteome</keyword>
<dbReference type="GeneID" id="114439948"/>
<evidence type="ECO:0000259" key="10">
    <source>
        <dbReference type="PROSITE" id="PS51837"/>
    </source>
</evidence>
<evidence type="ECO:0000256" key="9">
    <source>
        <dbReference type="SAM" id="Phobius"/>
    </source>
</evidence>
<evidence type="ECO:0000256" key="7">
    <source>
        <dbReference type="ARBA" id="ARBA00023136"/>
    </source>
</evidence>
<keyword evidence="8" id="KW-0175">Coiled coil</keyword>
<dbReference type="GO" id="GO:0005634">
    <property type="term" value="C:nucleus"/>
    <property type="evidence" value="ECO:0007669"/>
    <property type="project" value="TreeGrafter"/>
</dbReference>
<dbReference type="InterPro" id="IPR006629">
    <property type="entry name" value="LITAF"/>
</dbReference>
<dbReference type="InterPro" id="IPR037519">
    <property type="entry name" value="LITAF_fam"/>
</dbReference>
<feature type="transmembrane region" description="Helical" evidence="9">
    <location>
        <begin position="158"/>
        <end position="181"/>
    </location>
</feature>
<keyword evidence="9" id="KW-1133">Transmembrane helix</keyword>
<evidence type="ECO:0000256" key="2">
    <source>
        <dbReference type="ARBA" id="ARBA00004414"/>
    </source>
</evidence>
<comment type="subcellular location">
    <subcellularLocation>
        <location evidence="1">Endosome membrane</location>
        <topology evidence="1">Peripheral membrane protein</topology>
        <orientation evidence="1">Cytoplasmic side</orientation>
    </subcellularLocation>
    <subcellularLocation>
        <location evidence="2">Late endosome membrane</location>
    </subcellularLocation>
    <subcellularLocation>
        <location evidence="3">Lysosome membrane</location>
        <topology evidence="3">Peripheral membrane protein</topology>
        <orientation evidence="3">Cytoplasmic side</orientation>
    </subcellularLocation>
</comment>
<dbReference type="Pfam" id="PF10601">
    <property type="entry name" value="zf-LITAF-like"/>
    <property type="match status" value="1"/>
</dbReference>
<dbReference type="GO" id="GO:0098560">
    <property type="term" value="C:cytoplasmic side of late endosome membrane"/>
    <property type="evidence" value="ECO:0007669"/>
    <property type="project" value="TreeGrafter"/>
</dbReference>
<comment type="similarity">
    <text evidence="4">Belongs to the CDIP1/LITAF family.</text>
</comment>
<protein>
    <submittedName>
        <fullName evidence="12">Uncharacterized protein LOC114439948</fullName>
    </submittedName>
</protein>
<gene>
    <name evidence="12" type="primary">LOC114439948</name>
</gene>
<dbReference type="RefSeq" id="XP_028267962.1">
    <property type="nucleotide sequence ID" value="XM_028412161.1"/>
</dbReference>
<evidence type="ECO:0000313" key="12">
    <source>
        <dbReference type="RefSeq" id="XP_028267962.1"/>
    </source>
</evidence>
<keyword evidence="7 9" id="KW-0472">Membrane</keyword>
<keyword evidence="5" id="KW-0479">Metal-binding</keyword>
<dbReference type="AlphaFoldDB" id="A0A6P7IV14"/>
<feature type="coiled-coil region" evidence="8">
    <location>
        <begin position="7"/>
        <end position="76"/>
    </location>
</feature>
<dbReference type="GO" id="GO:0098574">
    <property type="term" value="C:cytoplasmic side of lysosomal membrane"/>
    <property type="evidence" value="ECO:0007669"/>
    <property type="project" value="TreeGrafter"/>
</dbReference>
<sequence>MTASDEVKRISTELKHLSLKRQQLLERKRILCIFQELRNRAEFGQTEEATSSQHEINNIEDKLKELIEKKAELQKTFDTILSAKEAAGTKKVDFTSSQKRLVGLVPGSNIFYVDSPPCIPAPTVILDVENLPPCPTRTQCPECREFIMTETSTSTSSVTWLVCFMSVMMGCVAGCCLLPFCMNRFKSVIHRCPKCRTPIHTVKKL</sequence>
<dbReference type="SMART" id="SM00714">
    <property type="entry name" value="LITAF"/>
    <property type="match status" value="1"/>
</dbReference>
<feature type="domain" description="LITAF" evidence="10">
    <location>
        <begin position="120"/>
        <end position="204"/>
    </location>
</feature>
<dbReference type="PROSITE" id="PS51837">
    <property type="entry name" value="LITAF"/>
    <property type="match status" value="1"/>
</dbReference>
<dbReference type="OrthoDB" id="4713066at2759"/>
<dbReference type="PANTHER" id="PTHR23292">
    <property type="entry name" value="LIPOPOLYSACCHARIDE-INDUCED TUMOR NECROSIS FACTOR-ALPHA FACTOR"/>
    <property type="match status" value="1"/>
</dbReference>
<dbReference type="InParanoid" id="A0A6P7IV14"/>
<proteinExistence type="inferred from homology"/>
<dbReference type="Proteomes" id="UP000515145">
    <property type="component" value="Chromosome 8"/>
</dbReference>
<keyword evidence="9" id="KW-0812">Transmembrane</keyword>
<reference evidence="12" key="1">
    <citation type="submission" date="2025-08" db="UniProtKB">
        <authorList>
            <consortium name="RefSeq"/>
        </authorList>
    </citation>
    <scope>IDENTIFICATION</scope>
</reference>
<evidence type="ECO:0000313" key="11">
    <source>
        <dbReference type="Proteomes" id="UP000515145"/>
    </source>
</evidence>
<keyword evidence="6" id="KW-0862">Zinc</keyword>
<evidence type="ECO:0000256" key="3">
    <source>
        <dbReference type="ARBA" id="ARBA00004630"/>
    </source>
</evidence>